<dbReference type="SMART" id="SM00926">
    <property type="entry name" value="Molybdop_Fe4S4"/>
    <property type="match status" value="1"/>
</dbReference>
<keyword evidence="1" id="KW-0004">4Fe-4S</keyword>
<gene>
    <name evidence="7" type="ORF">GH723_15540</name>
</gene>
<dbReference type="EMBL" id="CP045851">
    <property type="protein sequence ID" value="QGG96397.1"/>
    <property type="molecule type" value="Genomic_DNA"/>
</dbReference>
<feature type="compositionally biased region" description="Basic and acidic residues" evidence="5">
    <location>
        <begin position="67"/>
        <end position="83"/>
    </location>
</feature>
<dbReference type="InterPro" id="IPR050123">
    <property type="entry name" value="Prok_molybdopt-oxidoreductase"/>
</dbReference>
<dbReference type="InterPro" id="IPR009010">
    <property type="entry name" value="Asp_de-COase-like_dom_sf"/>
</dbReference>
<evidence type="ECO:0000256" key="3">
    <source>
        <dbReference type="ARBA" id="ARBA00023004"/>
    </source>
</evidence>
<keyword evidence="4" id="KW-0411">Iron-sulfur</keyword>
<dbReference type="CDD" id="cd00508">
    <property type="entry name" value="MopB_CT_Fdh-Nap-like"/>
    <property type="match status" value="1"/>
</dbReference>
<name>A0A5Q2RQI6_9ACTN</name>
<dbReference type="SUPFAM" id="SSF53706">
    <property type="entry name" value="Formate dehydrogenase/DMSO reductase, domains 1-3"/>
    <property type="match status" value="1"/>
</dbReference>
<dbReference type="AlphaFoldDB" id="A0A5Q2RQI6"/>
<dbReference type="KEGG" id="atq:GH723_15540"/>
<dbReference type="GO" id="GO:0051539">
    <property type="term" value="F:4 iron, 4 sulfur cluster binding"/>
    <property type="evidence" value="ECO:0007669"/>
    <property type="project" value="UniProtKB-KW"/>
</dbReference>
<dbReference type="InterPro" id="IPR006963">
    <property type="entry name" value="Mopterin_OxRdtase_4Fe-4S_dom"/>
</dbReference>
<dbReference type="PROSITE" id="PS51669">
    <property type="entry name" value="4FE4S_MOW_BIS_MGD"/>
    <property type="match status" value="1"/>
</dbReference>
<dbReference type="GO" id="GO:0046872">
    <property type="term" value="F:metal ion binding"/>
    <property type="evidence" value="ECO:0007669"/>
    <property type="project" value="UniProtKB-KW"/>
</dbReference>
<dbReference type="Gene3D" id="3.40.50.740">
    <property type="match status" value="1"/>
</dbReference>
<keyword evidence="2" id="KW-0479">Metal-binding</keyword>
<dbReference type="GO" id="GO:0003954">
    <property type="term" value="F:NADH dehydrogenase activity"/>
    <property type="evidence" value="ECO:0007669"/>
    <property type="project" value="TreeGrafter"/>
</dbReference>
<evidence type="ECO:0000256" key="4">
    <source>
        <dbReference type="ARBA" id="ARBA00023014"/>
    </source>
</evidence>
<dbReference type="GO" id="GO:0022904">
    <property type="term" value="P:respiratory electron transport chain"/>
    <property type="evidence" value="ECO:0007669"/>
    <property type="project" value="TreeGrafter"/>
</dbReference>
<keyword evidence="8" id="KW-1185">Reference proteome</keyword>
<evidence type="ECO:0000256" key="5">
    <source>
        <dbReference type="SAM" id="MobiDB-lite"/>
    </source>
</evidence>
<dbReference type="GO" id="GO:0043546">
    <property type="term" value="F:molybdopterin cofactor binding"/>
    <property type="evidence" value="ECO:0007669"/>
    <property type="project" value="InterPro"/>
</dbReference>
<dbReference type="Gene3D" id="2.40.40.20">
    <property type="match status" value="1"/>
</dbReference>
<accession>A0A5Q2RQI6</accession>
<dbReference type="Pfam" id="PF00384">
    <property type="entry name" value="Molybdopterin"/>
    <property type="match status" value="1"/>
</dbReference>
<reference evidence="7 8" key="1">
    <citation type="submission" date="2019-11" db="EMBL/GenBank/DDBJ databases">
        <authorList>
            <person name="He Y."/>
        </authorList>
    </citation>
    <scope>NUCLEOTIDE SEQUENCE [LARGE SCALE GENOMIC DNA]</scope>
    <source>
        <strain evidence="7 8">SCSIO 58843</strain>
    </source>
</reference>
<dbReference type="InterPro" id="IPR006657">
    <property type="entry name" value="MoPterin_dinucl-bd_dom"/>
</dbReference>
<protein>
    <submittedName>
        <fullName evidence="7">Molybdopterin-dependent oxidoreductase</fullName>
    </submittedName>
</protein>
<dbReference type="GO" id="GO:0016020">
    <property type="term" value="C:membrane"/>
    <property type="evidence" value="ECO:0007669"/>
    <property type="project" value="TreeGrafter"/>
</dbReference>
<dbReference type="Pfam" id="PF04879">
    <property type="entry name" value="Molybdop_Fe4S4"/>
    <property type="match status" value="1"/>
</dbReference>
<evidence type="ECO:0000256" key="2">
    <source>
        <dbReference type="ARBA" id="ARBA00022723"/>
    </source>
</evidence>
<dbReference type="PANTHER" id="PTHR43105">
    <property type="entry name" value="RESPIRATORY NITRATE REDUCTASE"/>
    <property type="match status" value="1"/>
</dbReference>
<feature type="domain" description="4Fe-4S Mo/W bis-MGD-type" evidence="6">
    <location>
        <begin position="118"/>
        <end position="174"/>
    </location>
</feature>
<evidence type="ECO:0000256" key="1">
    <source>
        <dbReference type="ARBA" id="ARBA00022485"/>
    </source>
</evidence>
<dbReference type="PANTHER" id="PTHR43105:SF10">
    <property type="entry name" value="NADH-QUINONE OXIDOREDUCTASE SUBUNIT G"/>
    <property type="match status" value="1"/>
</dbReference>
<feature type="compositionally biased region" description="Basic residues" evidence="5">
    <location>
        <begin position="30"/>
        <end position="48"/>
    </location>
</feature>
<dbReference type="SUPFAM" id="SSF50692">
    <property type="entry name" value="ADC-like"/>
    <property type="match status" value="1"/>
</dbReference>
<dbReference type="Gene3D" id="2.20.25.90">
    <property type="entry name" value="ADC-like domains"/>
    <property type="match status" value="1"/>
</dbReference>
<evidence type="ECO:0000313" key="8">
    <source>
        <dbReference type="Proteomes" id="UP000334019"/>
    </source>
</evidence>
<dbReference type="InterPro" id="IPR006656">
    <property type="entry name" value="Mopterin_OxRdtase"/>
</dbReference>
<dbReference type="Gene3D" id="3.40.228.10">
    <property type="entry name" value="Dimethylsulfoxide Reductase, domain 2"/>
    <property type="match status" value="1"/>
</dbReference>
<keyword evidence="3" id="KW-0408">Iron</keyword>
<organism evidence="7 8">
    <name type="scientific">Actinomarinicola tropica</name>
    <dbReference type="NCBI Taxonomy" id="2789776"/>
    <lineage>
        <taxon>Bacteria</taxon>
        <taxon>Bacillati</taxon>
        <taxon>Actinomycetota</taxon>
        <taxon>Acidimicrobiia</taxon>
        <taxon>Acidimicrobiales</taxon>
        <taxon>Iamiaceae</taxon>
        <taxon>Actinomarinicola</taxon>
    </lineage>
</organism>
<dbReference type="Proteomes" id="UP000334019">
    <property type="component" value="Chromosome"/>
</dbReference>
<evidence type="ECO:0000313" key="7">
    <source>
        <dbReference type="EMBL" id="QGG96397.1"/>
    </source>
</evidence>
<feature type="region of interest" description="Disordered" evidence="5">
    <location>
        <begin position="18"/>
        <end position="110"/>
    </location>
</feature>
<dbReference type="Pfam" id="PF01568">
    <property type="entry name" value="Molydop_binding"/>
    <property type="match status" value="1"/>
</dbReference>
<proteinExistence type="predicted"/>
<feature type="compositionally biased region" description="Basic residues" evidence="5">
    <location>
        <begin position="98"/>
        <end position="110"/>
    </location>
</feature>
<sequence length="819" mass="89344">MLLVLRAVRRGRGLRRGAAGEEAGLGPGRRPGRGVRERRRRRLPHRPALRQQPGLLPPHRRRRRRRPGGDRLPPRRTEGELRRGARGRRAGGPGAGGRRPRRPLAAARRRPGGLVISVASTHTHCPYCALNCGLALETEGGELTGQGRWKGSPLTGGALCAKGAAAWQQVRHRDRLRLPLVREGGRLVETDWETALDRVAEGFLRIREAHGVDANAVLSGGSLTNEKVYLMGKLARLALGTRHVDYNGRMCMVSAGAANTMAFGMDRAMTPLSEIERADVVVVVGANLSAAYPVVVPKALERVRRKGGRIIVIDPRAGRFVADEDLHLALAPATDAVLANGILREIARNGWVDEAFVRDRTVGFDDALDAAMAWTPTEVERVTGVHEDRIREAARLIGRADRVMYLHARGPEQQAAGTMNVLSLINVALARGHVGRPGCGIDMLTGQRNGQGGREWGQRCNQLPAGRDIESPEHRAEVAAAWGVDPAVLPGRGRTYIEILDMVERGEVRGLLSISTNMRVSAPDSGRVPATLDRLDHLVVIDPFLSESAEHATVVLPGSTFGEEDGTVTTIEGRVVRVDQAVPPLARRGDIDVIRNLARRLGAGEHFRFFTGAEVFEEMRAVSRGGPIDYSGITWDRLRDDGGVFWPCPAEDHPGTPQLYTERFAHPDGRARFHAVVPEAPPVVVDERHPLVLTTGRVLAHYLSRNQTRRIEAHERLAPAPILEVHPATAAALDLVEGQPVQVESRQGTIVLDWVANERIRPDTLFVPYHWEVVNRLTASLLDPISKIPAFKYTPVSVAPLGADVPVALSSSSTASARR</sequence>
<evidence type="ECO:0000259" key="6">
    <source>
        <dbReference type="PROSITE" id="PS51669"/>
    </source>
</evidence>